<protein>
    <recommendedName>
        <fullName evidence="4">DUF1275 domain-containing protein</fullName>
    </recommendedName>
</protein>
<keyword evidence="1" id="KW-0812">Transmembrane</keyword>
<evidence type="ECO:0000313" key="3">
    <source>
        <dbReference type="Proteomes" id="UP000612282"/>
    </source>
</evidence>
<sequence length="120" mass="11824">MTPDSPAATNRYGTPGQMAGAVLALAGLLLLAGVTALSAVGFTLSATLCSSVDTGLICTGTGQDLARWIPTGAAILAAVLGMTGTVLGRPLRSYLLAAGYVLTIVGFLTGLLIAMTGPAS</sequence>
<evidence type="ECO:0008006" key="4">
    <source>
        <dbReference type="Google" id="ProtNLM"/>
    </source>
</evidence>
<name>A0ABQ3X725_9ACTN</name>
<evidence type="ECO:0000313" key="2">
    <source>
        <dbReference type="EMBL" id="GID54313.1"/>
    </source>
</evidence>
<gene>
    <name evidence="2" type="ORF">Aco03nite_027170</name>
</gene>
<reference evidence="2 3" key="1">
    <citation type="submission" date="2021-01" db="EMBL/GenBank/DDBJ databases">
        <title>Whole genome shotgun sequence of Actinoplanes couchii NBRC 106145.</title>
        <authorList>
            <person name="Komaki H."/>
            <person name="Tamura T."/>
        </authorList>
    </citation>
    <scope>NUCLEOTIDE SEQUENCE [LARGE SCALE GENOMIC DNA]</scope>
    <source>
        <strain evidence="2 3">NBRC 106145</strain>
    </source>
</reference>
<feature type="transmembrane region" description="Helical" evidence="1">
    <location>
        <begin position="21"/>
        <end position="48"/>
    </location>
</feature>
<evidence type="ECO:0000256" key="1">
    <source>
        <dbReference type="SAM" id="Phobius"/>
    </source>
</evidence>
<keyword evidence="1" id="KW-1133">Transmembrane helix</keyword>
<accession>A0ABQ3X725</accession>
<dbReference type="RefSeq" id="WP_203795403.1">
    <property type="nucleotide sequence ID" value="NZ_BAAAQE010000035.1"/>
</dbReference>
<organism evidence="2 3">
    <name type="scientific">Actinoplanes couchii</name>
    <dbReference type="NCBI Taxonomy" id="403638"/>
    <lineage>
        <taxon>Bacteria</taxon>
        <taxon>Bacillati</taxon>
        <taxon>Actinomycetota</taxon>
        <taxon>Actinomycetes</taxon>
        <taxon>Micromonosporales</taxon>
        <taxon>Micromonosporaceae</taxon>
        <taxon>Actinoplanes</taxon>
    </lineage>
</organism>
<proteinExistence type="predicted"/>
<feature type="transmembrane region" description="Helical" evidence="1">
    <location>
        <begin position="94"/>
        <end position="115"/>
    </location>
</feature>
<dbReference type="EMBL" id="BOMG01000039">
    <property type="protein sequence ID" value="GID54313.1"/>
    <property type="molecule type" value="Genomic_DNA"/>
</dbReference>
<dbReference type="Proteomes" id="UP000612282">
    <property type="component" value="Unassembled WGS sequence"/>
</dbReference>
<feature type="transmembrane region" description="Helical" evidence="1">
    <location>
        <begin position="68"/>
        <end position="87"/>
    </location>
</feature>
<keyword evidence="1" id="KW-0472">Membrane</keyword>
<comment type="caution">
    <text evidence="2">The sequence shown here is derived from an EMBL/GenBank/DDBJ whole genome shotgun (WGS) entry which is preliminary data.</text>
</comment>
<keyword evidence="3" id="KW-1185">Reference proteome</keyword>